<organism evidence="2">
    <name type="scientific">Arion vulgaris</name>
    <dbReference type="NCBI Taxonomy" id="1028688"/>
    <lineage>
        <taxon>Eukaryota</taxon>
        <taxon>Metazoa</taxon>
        <taxon>Spiralia</taxon>
        <taxon>Lophotrochozoa</taxon>
        <taxon>Mollusca</taxon>
        <taxon>Gastropoda</taxon>
        <taxon>Heterobranchia</taxon>
        <taxon>Euthyneura</taxon>
        <taxon>Panpulmonata</taxon>
        <taxon>Eupulmonata</taxon>
        <taxon>Stylommatophora</taxon>
        <taxon>Helicina</taxon>
        <taxon>Arionoidea</taxon>
        <taxon>Arionidae</taxon>
        <taxon>Arion</taxon>
    </lineage>
</organism>
<name>A0A0B7AZ52_9EUPU</name>
<gene>
    <name evidence="2" type="primary">ORF150751</name>
</gene>
<proteinExistence type="predicted"/>
<evidence type="ECO:0000256" key="1">
    <source>
        <dbReference type="SAM" id="MobiDB-lite"/>
    </source>
</evidence>
<reference evidence="2" key="1">
    <citation type="submission" date="2014-12" db="EMBL/GenBank/DDBJ databases">
        <title>Insight into the proteome of Arion vulgaris.</title>
        <authorList>
            <person name="Aradska J."/>
            <person name="Bulat T."/>
            <person name="Smidak R."/>
            <person name="Sarate P."/>
            <person name="Gangsoo J."/>
            <person name="Sialana F."/>
            <person name="Bilban M."/>
            <person name="Lubec G."/>
        </authorList>
    </citation>
    <scope>NUCLEOTIDE SEQUENCE</scope>
    <source>
        <tissue evidence="2">Skin</tissue>
    </source>
</reference>
<dbReference type="EMBL" id="HACG01039027">
    <property type="protein sequence ID" value="CEK85892.1"/>
    <property type="molecule type" value="Transcribed_RNA"/>
</dbReference>
<evidence type="ECO:0000313" key="2">
    <source>
        <dbReference type="EMBL" id="CEK85892.1"/>
    </source>
</evidence>
<feature type="compositionally biased region" description="Polar residues" evidence="1">
    <location>
        <begin position="12"/>
        <end position="21"/>
    </location>
</feature>
<sequence length="98" mass="11795">MDKKIEMDNNNRKIATNNPSQRCHRHSEEELAMNKVLDMSMMDLKYILHPFHRLCWYLSRSENRQEFSSECGHTYSEWLVYDAMIKTQPNKLPVKTFL</sequence>
<feature type="compositionally biased region" description="Basic and acidic residues" evidence="1">
    <location>
        <begin position="1"/>
        <end position="11"/>
    </location>
</feature>
<accession>A0A0B7AZ52</accession>
<protein>
    <submittedName>
        <fullName evidence="2">Uncharacterized protein</fullName>
    </submittedName>
</protein>
<dbReference type="AlphaFoldDB" id="A0A0B7AZ52"/>
<feature type="region of interest" description="Disordered" evidence="1">
    <location>
        <begin position="1"/>
        <end position="26"/>
    </location>
</feature>